<proteinExistence type="predicted"/>
<protein>
    <submittedName>
        <fullName evidence="2">Uncharacterized protein</fullName>
    </submittedName>
</protein>
<organism evidence="2 3">
    <name type="scientific">Aspergillus ellipticus CBS 707.79</name>
    <dbReference type="NCBI Taxonomy" id="1448320"/>
    <lineage>
        <taxon>Eukaryota</taxon>
        <taxon>Fungi</taxon>
        <taxon>Dikarya</taxon>
        <taxon>Ascomycota</taxon>
        <taxon>Pezizomycotina</taxon>
        <taxon>Eurotiomycetes</taxon>
        <taxon>Eurotiomycetidae</taxon>
        <taxon>Eurotiales</taxon>
        <taxon>Aspergillaceae</taxon>
        <taxon>Aspergillus</taxon>
        <taxon>Aspergillus subgen. Circumdati</taxon>
    </lineage>
</organism>
<evidence type="ECO:0000256" key="1">
    <source>
        <dbReference type="SAM" id="MobiDB-lite"/>
    </source>
</evidence>
<evidence type="ECO:0000313" key="3">
    <source>
        <dbReference type="Proteomes" id="UP000247810"/>
    </source>
</evidence>
<dbReference type="VEuPathDB" id="FungiDB:BO71DRAFT_435434"/>
<evidence type="ECO:0000313" key="2">
    <source>
        <dbReference type="EMBL" id="PYH88745.1"/>
    </source>
</evidence>
<dbReference type="EMBL" id="KZ826068">
    <property type="protein sequence ID" value="PYH88745.1"/>
    <property type="molecule type" value="Genomic_DNA"/>
</dbReference>
<sequence>MTSPRQGPVGLQQATGHQQVWGIFGRSERLQLRCRLVLEPIGKLTSRPPTCDSGRKLIIAGTNETATPTAPVVSALHPSPHTPSQPRQPEPRRRPRVHSCSTRAEVRFGQRFGQRHWHWRTHATLGAGADGSWFMDVIARPSLQVTQDQEYGVGII</sequence>
<gene>
    <name evidence="2" type="ORF">BO71DRAFT_435434</name>
</gene>
<accession>A0A319CU29</accession>
<feature type="region of interest" description="Disordered" evidence="1">
    <location>
        <begin position="66"/>
        <end position="100"/>
    </location>
</feature>
<dbReference type="AlphaFoldDB" id="A0A319CU29"/>
<keyword evidence="3" id="KW-1185">Reference proteome</keyword>
<reference evidence="2 3" key="1">
    <citation type="submission" date="2018-02" db="EMBL/GenBank/DDBJ databases">
        <title>The genomes of Aspergillus section Nigri reveals drivers in fungal speciation.</title>
        <authorList>
            <consortium name="DOE Joint Genome Institute"/>
            <person name="Vesth T.C."/>
            <person name="Nybo J."/>
            <person name="Theobald S."/>
            <person name="Brandl J."/>
            <person name="Frisvad J.C."/>
            <person name="Nielsen K.F."/>
            <person name="Lyhne E.K."/>
            <person name="Kogle M.E."/>
            <person name="Kuo A."/>
            <person name="Riley R."/>
            <person name="Clum A."/>
            <person name="Nolan M."/>
            <person name="Lipzen A."/>
            <person name="Salamov A."/>
            <person name="Henrissat B."/>
            <person name="Wiebenga A."/>
            <person name="De vries R.P."/>
            <person name="Grigoriev I.V."/>
            <person name="Mortensen U.H."/>
            <person name="Andersen M.R."/>
            <person name="Baker S.E."/>
        </authorList>
    </citation>
    <scope>NUCLEOTIDE SEQUENCE [LARGE SCALE GENOMIC DNA]</scope>
    <source>
        <strain evidence="2 3">CBS 707.79</strain>
    </source>
</reference>
<dbReference type="Proteomes" id="UP000247810">
    <property type="component" value="Unassembled WGS sequence"/>
</dbReference>
<name>A0A319CU29_9EURO</name>